<accession>A0A2T7NHD6</accession>
<evidence type="ECO:0000313" key="3">
    <source>
        <dbReference type="EMBL" id="PVD20584.1"/>
    </source>
</evidence>
<dbReference type="InterPro" id="IPR051423">
    <property type="entry name" value="CD225/Dispanin"/>
</dbReference>
<dbReference type="OrthoDB" id="6083617at2759"/>
<feature type="transmembrane region" description="Helical" evidence="2">
    <location>
        <begin position="269"/>
        <end position="293"/>
    </location>
</feature>
<proteinExistence type="predicted"/>
<feature type="compositionally biased region" description="Polar residues" evidence="1">
    <location>
        <begin position="1"/>
        <end position="11"/>
    </location>
</feature>
<evidence type="ECO:0000256" key="2">
    <source>
        <dbReference type="SAM" id="Phobius"/>
    </source>
</evidence>
<keyword evidence="2" id="KW-0472">Membrane</keyword>
<evidence type="ECO:0000256" key="1">
    <source>
        <dbReference type="SAM" id="MobiDB-lite"/>
    </source>
</evidence>
<feature type="transmembrane region" description="Helical" evidence="2">
    <location>
        <begin position="140"/>
        <end position="163"/>
    </location>
</feature>
<dbReference type="PANTHER" id="PTHR14948:SF18">
    <property type="entry name" value="PROLINE RICH TRANSMEMBRANE PROTEIN 1B"/>
    <property type="match status" value="1"/>
</dbReference>
<gene>
    <name evidence="3" type="ORF">C0Q70_18740</name>
</gene>
<dbReference type="GO" id="GO:0016020">
    <property type="term" value="C:membrane"/>
    <property type="evidence" value="ECO:0007669"/>
    <property type="project" value="TreeGrafter"/>
</dbReference>
<dbReference type="Proteomes" id="UP000245119">
    <property type="component" value="Linkage Group LG12"/>
</dbReference>
<reference evidence="3 4" key="1">
    <citation type="submission" date="2018-04" db="EMBL/GenBank/DDBJ databases">
        <title>The genome of golden apple snail Pomacea canaliculata provides insight into stress tolerance and invasive adaptation.</title>
        <authorList>
            <person name="Liu C."/>
            <person name="Liu B."/>
            <person name="Ren Y."/>
            <person name="Zhang Y."/>
            <person name="Wang H."/>
            <person name="Li S."/>
            <person name="Jiang F."/>
            <person name="Yin L."/>
            <person name="Zhang G."/>
            <person name="Qian W."/>
            <person name="Fan W."/>
        </authorList>
    </citation>
    <scope>NUCLEOTIDE SEQUENCE [LARGE SCALE GENOMIC DNA]</scope>
    <source>
        <strain evidence="3">SZHN2017</strain>
        <tissue evidence="3">Muscle</tissue>
    </source>
</reference>
<dbReference type="EMBL" id="PZQS01000012">
    <property type="protein sequence ID" value="PVD20584.1"/>
    <property type="molecule type" value="Genomic_DNA"/>
</dbReference>
<feature type="transmembrane region" description="Helical" evidence="2">
    <location>
        <begin position="183"/>
        <end position="208"/>
    </location>
</feature>
<keyword evidence="2" id="KW-1133">Transmembrane helix</keyword>
<dbReference type="PANTHER" id="PTHR14948">
    <property type="entry name" value="NG5"/>
    <property type="match status" value="1"/>
</dbReference>
<feature type="region of interest" description="Disordered" evidence="1">
    <location>
        <begin position="1"/>
        <end position="35"/>
    </location>
</feature>
<feature type="compositionally biased region" description="Polar residues" evidence="1">
    <location>
        <begin position="24"/>
        <end position="35"/>
    </location>
</feature>
<keyword evidence="2" id="KW-0812">Transmembrane</keyword>
<sequence length="510" mass="55802">MSGTAETPVQMTYTPPPGYYPGPQVQSDSRPVTSTPQLAGIQSNHFNLNDSASGVCGEARNSGEETGADPRHHQQLLGCIRFCRLHLLRPLDQAYTAIRKLTGRTLYPTSLPLRSRVPGITQEVTQPVVNVPEPQTQCALIMSVLSSIFCCFVCGIMGILVSWRARLYVLDNKLEHARHSVNIVWILFAFTIIFGIITWIVVAVYVAIVTDQPAYGMASPGYNPGGQYGAVISAPQQRGIQVIQPMTGGPTVVVTQPMMNVPEPQTQCALVMSVLSSIFCCFMCGIMGILVSWRDTNKKEVTSVHYTGRADHQRAAAHSKTHVTLQQRPQDGECSLSANVDRPASFQILEGGPLSRTEQSAFGAVSPGYNMAYHNVPNRSGAVITTPQQMGMQMLHPMSGGPTVVVTQPVVTVPEPQTQCALVMSVLSSIFCCFVCGITGILVSWRARMYVLDSKFEHARHSVSIVWILLAFTIFFGIITWAMVGVYIAVGTRSLFGTYYCNNNGCYYRY</sequence>
<feature type="transmembrane region" description="Helical" evidence="2">
    <location>
        <begin position="465"/>
        <end position="490"/>
    </location>
</feature>
<dbReference type="AlphaFoldDB" id="A0A2T7NHD6"/>
<protein>
    <submittedName>
        <fullName evidence="3">Uncharacterized protein</fullName>
    </submittedName>
</protein>
<keyword evidence="4" id="KW-1185">Reference proteome</keyword>
<organism evidence="3 4">
    <name type="scientific">Pomacea canaliculata</name>
    <name type="common">Golden apple snail</name>
    <dbReference type="NCBI Taxonomy" id="400727"/>
    <lineage>
        <taxon>Eukaryota</taxon>
        <taxon>Metazoa</taxon>
        <taxon>Spiralia</taxon>
        <taxon>Lophotrochozoa</taxon>
        <taxon>Mollusca</taxon>
        <taxon>Gastropoda</taxon>
        <taxon>Caenogastropoda</taxon>
        <taxon>Architaenioglossa</taxon>
        <taxon>Ampullarioidea</taxon>
        <taxon>Ampullariidae</taxon>
        <taxon>Pomacea</taxon>
    </lineage>
</organism>
<comment type="caution">
    <text evidence="3">The sequence shown here is derived from an EMBL/GenBank/DDBJ whole genome shotgun (WGS) entry which is preliminary data.</text>
</comment>
<feature type="transmembrane region" description="Helical" evidence="2">
    <location>
        <begin position="421"/>
        <end position="445"/>
    </location>
</feature>
<name>A0A2T7NHD6_POMCA</name>
<evidence type="ECO:0000313" key="4">
    <source>
        <dbReference type="Proteomes" id="UP000245119"/>
    </source>
</evidence>